<keyword evidence="1" id="KW-0812">Transmembrane</keyword>
<accession>A0A0F9UNQ7</accession>
<dbReference type="AlphaFoldDB" id="A0A0F9UNQ7"/>
<name>A0A0F9UNQ7_9ZZZZ</name>
<evidence type="ECO:0000256" key="1">
    <source>
        <dbReference type="SAM" id="Phobius"/>
    </source>
</evidence>
<organism evidence="2">
    <name type="scientific">marine sediment metagenome</name>
    <dbReference type="NCBI Taxonomy" id="412755"/>
    <lineage>
        <taxon>unclassified sequences</taxon>
        <taxon>metagenomes</taxon>
        <taxon>ecological metagenomes</taxon>
    </lineage>
</organism>
<protein>
    <submittedName>
        <fullName evidence="2">Uncharacterized protein</fullName>
    </submittedName>
</protein>
<dbReference type="EMBL" id="LAZR01000892">
    <property type="protein sequence ID" value="KKN55258.1"/>
    <property type="molecule type" value="Genomic_DNA"/>
</dbReference>
<feature type="transmembrane region" description="Helical" evidence="1">
    <location>
        <begin position="96"/>
        <end position="120"/>
    </location>
</feature>
<evidence type="ECO:0000313" key="2">
    <source>
        <dbReference type="EMBL" id="KKN55258.1"/>
    </source>
</evidence>
<keyword evidence="1" id="KW-0472">Membrane</keyword>
<proteinExistence type="predicted"/>
<sequence>MLDQRDIRTKIQTVERALQVKLGVRGRDLAHTLRRAGRRLPSRVRKQGAILAQAEFMACNPKLARQIDVAPVHTAFIKVITHLNEIDVGKRRMDRLLGIAGTIAFNILVIIVAFIVFLWWQGYV</sequence>
<comment type="caution">
    <text evidence="2">The sequence shown here is derived from an EMBL/GenBank/DDBJ whole genome shotgun (WGS) entry which is preliminary data.</text>
</comment>
<gene>
    <name evidence="2" type="ORF">LCGC14_0583970</name>
</gene>
<keyword evidence="1" id="KW-1133">Transmembrane helix</keyword>
<reference evidence="2" key="1">
    <citation type="journal article" date="2015" name="Nature">
        <title>Complex archaea that bridge the gap between prokaryotes and eukaryotes.</title>
        <authorList>
            <person name="Spang A."/>
            <person name="Saw J.H."/>
            <person name="Jorgensen S.L."/>
            <person name="Zaremba-Niedzwiedzka K."/>
            <person name="Martijn J."/>
            <person name="Lind A.E."/>
            <person name="van Eijk R."/>
            <person name="Schleper C."/>
            <person name="Guy L."/>
            <person name="Ettema T.J."/>
        </authorList>
    </citation>
    <scope>NUCLEOTIDE SEQUENCE</scope>
</reference>